<keyword evidence="1" id="KW-0812">Transmembrane</keyword>
<dbReference type="STRING" id="57577.A0A2K3NQ91"/>
<keyword evidence="1" id="KW-1133">Transmembrane helix</keyword>
<evidence type="ECO:0000313" key="2">
    <source>
        <dbReference type="EMBL" id="PNY05201.1"/>
    </source>
</evidence>
<proteinExistence type="predicted"/>
<sequence length="173" mass="20196">MATWEPLVEKIRQKLNSWGNKHLSLGGRLVLINSILNSIPIFFLSFMKMSVQVIKKVRRIQREFLWGGVKGGKKITGVKWRVVCQEKKNGGLGVRDLEVVNLSLLMKWRWRLLQREDTALWKEVLLAKYGSHILHKAEWSDCHPPYFASLWWRDICDPEGCDVERNWVAEALV</sequence>
<organism evidence="2 3">
    <name type="scientific">Trifolium pratense</name>
    <name type="common">Red clover</name>
    <dbReference type="NCBI Taxonomy" id="57577"/>
    <lineage>
        <taxon>Eukaryota</taxon>
        <taxon>Viridiplantae</taxon>
        <taxon>Streptophyta</taxon>
        <taxon>Embryophyta</taxon>
        <taxon>Tracheophyta</taxon>
        <taxon>Spermatophyta</taxon>
        <taxon>Magnoliopsida</taxon>
        <taxon>eudicotyledons</taxon>
        <taxon>Gunneridae</taxon>
        <taxon>Pentapetalae</taxon>
        <taxon>rosids</taxon>
        <taxon>fabids</taxon>
        <taxon>Fabales</taxon>
        <taxon>Fabaceae</taxon>
        <taxon>Papilionoideae</taxon>
        <taxon>50 kb inversion clade</taxon>
        <taxon>NPAAA clade</taxon>
        <taxon>Hologalegina</taxon>
        <taxon>IRL clade</taxon>
        <taxon>Trifolieae</taxon>
        <taxon>Trifolium</taxon>
    </lineage>
</organism>
<dbReference type="PANTHER" id="PTHR33116:SF78">
    <property type="entry name" value="OS12G0587133 PROTEIN"/>
    <property type="match status" value="1"/>
</dbReference>
<dbReference type="EMBL" id="ASHM01000680">
    <property type="protein sequence ID" value="PNY05201.1"/>
    <property type="molecule type" value="Genomic_DNA"/>
</dbReference>
<gene>
    <name evidence="2" type="ORF">L195_g001644</name>
</gene>
<accession>A0A2K3NQ91</accession>
<evidence type="ECO:0000313" key="3">
    <source>
        <dbReference type="Proteomes" id="UP000236291"/>
    </source>
</evidence>
<protein>
    <submittedName>
        <fullName evidence="2">Ribonuclease H</fullName>
    </submittedName>
</protein>
<dbReference type="AlphaFoldDB" id="A0A2K3NQ91"/>
<evidence type="ECO:0000256" key="1">
    <source>
        <dbReference type="SAM" id="Phobius"/>
    </source>
</evidence>
<reference evidence="2 3" key="2">
    <citation type="journal article" date="2017" name="Front. Plant Sci.">
        <title>Gene Classification and Mining of Molecular Markers Useful in Red Clover (Trifolium pratense) Breeding.</title>
        <authorList>
            <person name="Istvanek J."/>
            <person name="Dluhosova J."/>
            <person name="Dluhos P."/>
            <person name="Patkova L."/>
            <person name="Nedelnik J."/>
            <person name="Repkova J."/>
        </authorList>
    </citation>
    <scope>NUCLEOTIDE SEQUENCE [LARGE SCALE GENOMIC DNA]</scope>
    <source>
        <strain evidence="3">cv. Tatra</strain>
        <tissue evidence="2">Young leaves</tissue>
    </source>
</reference>
<feature type="transmembrane region" description="Helical" evidence="1">
    <location>
        <begin position="25"/>
        <end position="46"/>
    </location>
</feature>
<name>A0A2K3NQ91_TRIPR</name>
<reference evidence="2 3" key="1">
    <citation type="journal article" date="2014" name="Am. J. Bot.">
        <title>Genome assembly and annotation for red clover (Trifolium pratense; Fabaceae).</title>
        <authorList>
            <person name="Istvanek J."/>
            <person name="Jaros M."/>
            <person name="Krenek A."/>
            <person name="Repkova J."/>
        </authorList>
    </citation>
    <scope>NUCLEOTIDE SEQUENCE [LARGE SCALE GENOMIC DNA]</scope>
    <source>
        <strain evidence="3">cv. Tatra</strain>
        <tissue evidence="2">Young leaves</tissue>
    </source>
</reference>
<keyword evidence="1" id="KW-0472">Membrane</keyword>
<dbReference type="PANTHER" id="PTHR33116">
    <property type="entry name" value="REVERSE TRANSCRIPTASE ZINC-BINDING DOMAIN-CONTAINING PROTEIN-RELATED-RELATED"/>
    <property type="match status" value="1"/>
</dbReference>
<comment type="caution">
    <text evidence="2">The sequence shown here is derived from an EMBL/GenBank/DDBJ whole genome shotgun (WGS) entry which is preliminary data.</text>
</comment>
<dbReference type="Proteomes" id="UP000236291">
    <property type="component" value="Unassembled WGS sequence"/>
</dbReference>